<dbReference type="AlphaFoldDB" id="A0A6G1EY02"/>
<name>A0A6G1EY02_9ORYZ</name>
<sequence>MELLVVVVAGTEVVLGERHGRGCSGGLGSRRWAAPRAAEARWRAPWAESSAEEVRMPRGEAWAIPLLSSKGRNG</sequence>
<comment type="caution">
    <text evidence="1">The sequence shown here is derived from an EMBL/GenBank/DDBJ whole genome shotgun (WGS) entry which is preliminary data.</text>
</comment>
<evidence type="ECO:0000313" key="1">
    <source>
        <dbReference type="EMBL" id="KAF0929558.1"/>
    </source>
</evidence>
<proteinExistence type="predicted"/>
<reference evidence="1 2" key="1">
    <citation type="submission" date="2019-11" db="EMBL/GenBank/DDBJ databases">
        <title>Whole genome sequence of Oryza granulata.</title>
        <authorList>
            <person name="Li W."/>
        </authorList>
    </citation>
    <scope>NUCLEOTIDE SEQUENCE [LARGE SCALE GENOMIC DNA]</scope>
    <source>
        <strain evidence="2">cv. Menghai</strain>
        <tissue evidence="1">Leaf</tissue>
    </source>
</reference>
<protein>
    <recommendedName>
        <fullName evidence="3">DUF834 domain-containing protein</fullName>
    </recommendedName>
</protein>
<dbReference type="Proteomes" id="UP000479710">
    <property type="component" value="Unassembled WGS sequence"/>
</dbReference>
<evidence type="ECO:0008006" key="3">
    <source>
        <dbReference type="Google" id="ProtNLM"/>
    </source>
</evidence>
<accession>A0A6G1EY02</accession>
<organism evidence="1 2">
    <name type="scientific">Oryza meyeriana var. granulata</name>
    <dbReference type="NCBI Taxonomy" id="110450"/>
    <lineage>
        <taxon>Eukaryota</taxon>
        <taxon>Viridiplantae</taxon>
        <taxon>Streptophyta</taxon>
        <taxon>Embryophyta</taxon>
        <taxon>Tracheophyta</taxon>
        <taxon>Spermatophyta</taxon>
        <taxon>Magnoliopsida</taxon>
        <taxon>Liliopsida</taxon>
        <taxon>Poales</taxon>
        <taxon>Poaceae</taxon>
        <taxon>BOP clade</taxon>
        <taxon>Oryzoideae</taxon>
        <taxon>Oryzeae</taxon>
        <taxon>Oryzinae</taxon>
        <taxon>Oryza</taxon>
        <taxon>Oryza meyeriana</taxon>
    </lineage>
</organism>
<keyword evidence="2" id="KW-1185">Reference proteome</keyword>
<gene>
    <name evidence="1" type="ORF">E2562_022382</name>
</gene>
<dbReference type="EMBL" id="SPHZ02000002">
    <property type="protein sequence ID" value="KAF0929558.1"/>
    <property type="molecule type" value="Genomic_DNA"/>
</dbReference>
<evidence type="ECO:0000313" key="2">
    <source>
        <dbReference type="Proteomes" id="UP000479710"/>
    </source>
</evidence>